<dbReference type="STRING" id="329885.A0A4U0U4L1"/>
<evidence type="ECO:0000313" key="3">
    <source>
        <dbReference type="Proteomes" id="UP000310066"/>
    </source>
</evidence>
<dbReference type="GO" id="GO:0004497">
    <property type="term" value="F:monooxygenase activity"/>
    <property type="evidence" value="ECO:0007669"/>
    <property type="project" value="InterPro"/>
</dbReference>
<dbReference type="Proteomes" id="UP000310066">
    <property type="component" value="Unassembled WGS sequence"/>
</dbReference>
<dbReference type="GO" id="GO:0020037">
    <property type="term" value="F:heme binding"/>
    <property type="evidence" value="ECO:0007669"/>
    <property type="project" value="InterPro"/>
</dbReference>
<accession>A0A4U0U4L1</accession>
<evidence type="ECO:0000313" key="2">
    <source>
        <dbReference type="EMBL" id="TKA29918.1"/>
    </source>
</evidence>
<gene>
    <name evidence="2" type="ORF">B0A54_15044</name>
</gene>
<dbReference type="Gene3D" id="1.10.630.10">
    <property type="entry name" value="Cytochrome P450"/>
    <property type="match status" value="1"/>
</dbReference>
<feature type="region of interest" description="Disordered" evidence="1">
    <location>
        <begin position="34"/>
        <end position="55"/>
    </location>
</feature>
<dbReference type="GO" id="GO:0005506">
    <property type="term" value="F:iron ion binding"/>
    <property type="evidence" value="ECO:0007669"/>
    <property type="project" value="InterPro"/>
</dbReference>
<comment type="caution">
    <text evidence="2">The sequence shown here is derived from an EMBL/GenBank/DDBJ whole genome shotgun (WGS) entry which is preliminary data.</text>
</comment>
<evidence type="ECO:0000256" key="1">
    <source>
        <dbReference type="SAM" id="MobiDB-lite"/>
    </source>
</evidence>
<dbReference type="AlphaFoldDB" id="A0A4U0U4L1"/>
<protein>
    <submittedName>
        <fullName evidence="2">Uncharacterized protein</fullName>
    </submittedName>
</protein>
<reference evidence="2 3" key="1">
    <citation type="submission" date="2017-03" db="EMBL/GenBank/DDBJ databases">
        <title>Genomes of endolithic fungi from Antarctica.</title>
        <authorList>
            <person name="Coleine C."/>
            <person name="Masonjones S."/>
            <person name="Stajich J.E."/>
        </authorList>
    </citation>
    <scope>NUCLEOTIDE SEQUENCE [LARGE SCALE GENOMIC DNA]</scope>
    <source>
        <strain evidence="2 3">CCFEE 5311</strain>
    </source>
</reference>
<proteinExistence type="predicted"/>
<dbReference type="InterPro" id="IPR036396">
    <property type="entry name" value="Cyt_P450_sf"/>
</dbReference>
<dbReference type="EMBL" id="NAJP01000106">
    <property type="protein sequence ID" value="TKA29918.1"/>
    <property type="molecule type" value="Genomic_DNA"/>
</dbReference>
<dbReference type="SUPFAM" id="SSF48264">
    <property type="entry name" value="Cytochrome P450"/>
    <property type="match status" value="1"/>
</dbReference>
<name>A0A4U0U4L1_9PEZI</name>
<sequence>MEDTEIFGCRIPKGTDVFMLSNGPGFRTAPLHVDEAKRSKTSQESIGKNGAWDPADIGEFKPERWLVDNEKGGLAFESRAGRKLASLELKIIILLVVWTLDLLPIPESMASFAAKDMMTHTPQRCYVRLASAK</sequence>
<dbReference type="OrthoDB" id="1470350at2759"/>
<dbReference type="GO" id="GO:0016705">
    <property type="term" value="F:oxidoreductase activity, acting on paired donors, with incorporation or reduction of molecular oxygen"/>
    <property type="evidence" value="ECO:0007669"/>
    <property type="project" value="InterPro"/>
</dbReference>
<organism evidence="2 3">
    <name type="scientific">Friedmanniomyces endolithicus</name>
    <dbReference type="NCBI Taxonomy" id="329885"/>
    <lineage>
        <taxon>Eukaryota</taxon>
        <taxon>Fungi</taxon>
        <taxon>Dikarya</taxon>
        <taxon>Ascomycota</taxon>
        <taxon>Pezizomycotina</taxon>
        <taxon>Dothideomycetes</taxon>
        <taxon>Dothideomycetidae</taxon>
        <taxon>Mycosphaerellales</taxon>
        <taxon>Teratosphaeriaceae</taxon>
        <taxon>Friedmanniomyces</taxon>
    </lineage>
</organism>